<feature type="chain" id="PRO_5010980799" description="Lipid-binding serum glycoprotein C-terminal domain-containing protein" evidence="3">
    <location>
        <begin position="21"/>
        <end position="472"/>
    </location>
</feature>
<reference evidence="7" key="3">
    <citation type="submission" date="2015-06" db="UniProtKB">
        <authorList>
            <consortium name="EnsemblMetazoa"/>
        </authorList>
    </citation>
    <scope>IDENTIFICATION</scope>
</reference>
<dbReference type="Gene3D" id="3.15.10.10">
    <property type="entry name" value="Bactericidal permeability-increasing protein, domain 1"/>
    <property type="match status" value="1"/>
</dbReference>
<keyword evidence="3" id="KW-0732">Signal</keyword>
<dbReference type="Pfam" id="PF02886">
    <property type="entry name" value="LBP_BPI_CETP_C"/>
    <property type="match status" value="1"/>
</dbReference>
<dbReference type="Gene3D" id="3.15.20.10">
    <property type="entry name" value="Bactericidal permeability-increasing protein, domain 2"/>
    <property type="match status" value="1"/>
</dbReference>
<evidence type="ECO:0000313" key="6">
    <source>
        <dbReference type="EMBL" id="ESO12216.1"/>
    </source>
</evidence>
<organism evidence="7 8">
    <name type="scientific">Helobdella robusta</name>
    <name type="common">Californian leech</name>
    <dbReference type="NCBI Taxonomy" id="6412"/>
    <lineage>
        <taxon>Eukaryota</taxon>
        <taxon>Metazoa</taxon>
        <taxon>Spiralia</taxon>
        <taxon>Lophotrochozoa</taxon>
        <taxon>Annelida</taxon>
        <taxon>Clitellata</taxon>
        <taxon>Hirudinea</taxon>
        <taxon>Rhynchobdellida</taxon>
        <taxon>Glossiphoniidae</taxon>
        <taxon>Helobdella</taxon>
    </lineage>
</organism>
<evidence type="ECO:0000256" key="1">
    <source>
        <dbReference type="ARBA" id="ARBA00007292"/>
    </source>
</evidence>
<dbReference type="SUPFAM" id="SSF55394">
    <property type="entry name" value="Bactericidal permeability-increasing protein, BPI"/>
    <property type="match status" value="2"/>
</dbReference>
<feature type="signal peptide" evidence="3">
    <location>
        <begin position="1"/>
        <end position="20"/>
    </location>
</feature>
<dbReference type="RefSeq" id="XP_009008936.1">
    <property type="nucleotide sequence ID" value="XM_009010688.1"/>
</dbReference>
<dbReference type="InterPro" id="IPR017942">
    <property type="entry name" value="Lipid-bd_serum_glycop_N"/>
</dbReference>
<name>T1FM16_HELRO</name>
<reference evidence="6 8" key="2">
    <citation type="journal article" date="2013" name="Nature">
        <title>Insights into bilaterian evolution from three spiralian genomes.</title>
        <authorList>
            <person name="Simakov O."/>
            <person name="Marletaz F."/>
            <person name="Cho S.J."/>
            <person name="Edsinger-Gonzales E."/>
            <person name="Havlak P."/>
            <person name="Hellsten U."/>
            <person name="Kuo D.H."/>
            <person name="Larsson T."/>
            <person name="Lv J."/>
            <person name="Arendt D."/>
            <person name="Savage R."/>
            <person name="Osoegawa K."/>
            <person name="de Jong P."/>
            <person name="Grimwood J."/>
            <person name="Chapman J.A."/>
            <person name="Shapiro H."/>
            <person name="Aerts A."/>
            <person name="Otillar R.P."/>
            <person name="Terry A.Y."/>
            <person name="Boore J.L."/>
            <person name="Grigoriev I.V."/>
            <person name="Lindberg D.R."/>
            <person name="Seaver E.C."/>
            <person name="Weisblat D.A."/>
            <person name="Putnam N.H."/>
            <person name="Rokhsar D.S."/>
        </authorList>
    </citation>
    <scope>NUCLEOTIDE SEQUENCE</scope>
</reference>
<feature type="domain" description="Lipid-binding serum glycoprotein N-terminal" evidence="4">
    <location>
        <begin position="34"/>
        <end position="258"/>
    </location>
</feature>
<reference evidence="8" key="1">
    <citation type="submission" date="2012-12" db="EMBL/GenBank/DDBJ databases">
        <authorList>
            <person name="Hellsten U."/>
            <person name="Grimwood J."/>
            <person name="Chapman J.A."/>
            <person name="Shapiro H."/>
            <person name="Aerts A."/>
            <person name="Otillar R.P."/>
            <person name="Terry A.Y."/>
            <person name="Boore J.L."/>
            <person name="Simakov O."/>
            <person name="Marletaz F."/>
            <person name="Cho S.-J."/>
            <person name="Edsinger-Gonzales E."/>
            <person name="Havlak P."/>
            <person name="Kuo D.-H."/>
            <person name="Larsson T."/>
            <person name="Lv J."/>
            <person name="Arendt D."/>
            <person name="Savage R."/>
            <person name="Osoegawa K."/>
            <person name="de Jong P."/>
            <person name="Lindberg D.R."/>
            <person name="Seaver E.C."/>
            <person name="Weisblat D.A."/>
            <person name="Putnam N.H."/>
            <person name="Grigoriev I.V."/>
            <person name="Rokhsar D.S."/>
        </authorList>
    </citation>
    <scope>NUCLEOTIDE SEQUENCE</scope>
</reference>
<dbReference type="OrthoDB" id="10255543at2759"/>
<protein>
    <recommendedName>
        <fullName evidence="9">Lipid-binding serum glycoprotein C-terminal domain-containing protein</fullName>
    </recommendedName>
</protein>
<dbReference type="GeneID" id="20209865"/>
<dbReference type="PANTHER" id="PTHR10504">
    <property type="entry name" value="BACTERICIDAL PERMEABILITY-INCREASING BPI PROTEIN-RELATED"/>
    <property type="match status" value="1"/>
</dbReference>
<dbReference type="SMART" id="SM00329">
    <property type="entry name" value="BPI2"/>
    <property type="match status" value="1"/>
</dbReference>
<evidence type="ECO:0000259" key="5">
    <source>
        <dbReference type="SMART" id="SM00329"/>
    </source>
</evidence>
<keyword evidence="2" id="KW-1015">Disulfide bond</keyword>
<dbReference type="SMART" id="SM00328">
    <property type="entry name" value="BPI1"/>
    <property type="match status" value="1"/>
</dbReference>
<evidence type="ECO:0000313" key="8">
    <source>
        <dbReference type="Proteomes" id="UP000015101"/>
    </source>
</evidence>
<evidence type="ECO:0008006" key="9">
    <source>
        <dbReference type="Google" id="ProtNLM"/>
    </source>
</evidence>
<dbReference type="Pfam" id="PF01273">
    <property type="entry name" value="LBP_BPI_CETP"/>
    <property type="match status" value="1"/>
</dbReference>
<evidence type="ECO:0000313" key="7">
    <source>
        <dbReference type="EnsemblMetazoa" id="HelroP184815"/>
    </source>
</evidence>
<keyword evidence="8" id="KW-1185">Reference proteome</keyword>
<dbReference type="Proteomes" id="UP000015101">
    <property type="component" value="Unassembled WGS sequence"/>
</dbReference>
<dbReference type="InterPro" id="IPR032942">
    <property type="entry name" value="BPI/LBP/Plunc"/>
</dbReference>
<dbReference type="HOGENOM" id="CLU_579065_0_0_1"/>
<dbReference type="GO" id="GO:0008289">
    <property type="term" value="F:lipid binding"/>
    <property type="evidence" value="ECO:0007669"/>
    <property type="project" value="InterPro"/>
</dbReference>
<sequence>MYSFNVFVAAALLFHSHCTAYQLESPSAVKVVFTQTGLNLISLRIANVIENNLKHVPFKKCDGEIPLLAGRVDYSIFDITTFQFHKPTISSKINQADNSVTMNLMSESASISGRWKYNYRFNFFQSSDTGSFIGLIENIEMSLKMNVEVSKSSQFTLFSETCSANITGLKINNINNGNWVYRYIMRDYTFNSKNLITKMLCDDVQKILTREGNRRLETFNYRTNISQKLTLLYHPVNAPTYQSTNMQFDLNGFFEDDLSSNDHIASMTAPSGYMLGMAYSDALFNSAVRVMFKKNLLKHVYRSENFKVLEKIEIPTSFLKDIKSIIVKISAINIPVIYTNTSGMFCDAKIHIQFFTSNSFDIEGEFVRFNVSTHMSFRLKVTKNHIKAKIEDMKHVMEDHLSFMGNIKIDDRHYLIEQALKLFLQPYINDEFNKGIPLPGVDKIFYSDGLVKYEKNYVSFACDFSIDASNSK</sequence>
<proteinExistence type="inferred from homology"/>
<dbReference type="EMBL" id="AMQM01000101">
    <property type="status" value="NOT_ANNOTATED_CDS"/>
    <property type="molecule type" value="Genomic_DNA"/>
</dbReference>
<dbReference type="InParanoid" id="T1FM16"/>
<feature type="domain" description="Lipid-binding serum glycoprotein C-terminal" evidence="5">
    <location>
        <begin position="269"/>
        <end position="462"/>
    </location>
</feature>
<evidence type="ECO:0000259" key="4">
    <source>
        <dbReference type="SMART" id="SM00328"/>
    </source>
</evidence>
<dbReference type="EMBL" id="KB095811">
    <property type="protein sequence ID" value="ESO12216.1"/>
    <property type="molecule type" value="Genomic_DNA"/>
</dbReference>
<dbReference type="CTD" id="20209865"/>
<dbReference type="InterPro" id="IPR001124">
    <property type="entry name" value="Lipid-bd_serum_glycop_C"/>
</dbReference>
<evidence type="ECO:0000256" key="3">
    <source>
        <dbReference type="SAM" id="SignalP"/>
    </source>
</evidence>
<dbReference type="AlphaFoldDB" id="T1FM16"/>
<evidence type="ECO:0000256" key="2">
    <source>
        <dbReference type="ARBA" id="ARBA00023157"/>
    </source>
</evidence>
<dbReference type="GO" id="GO:0005615">
    <property type="term" value="C:extracellular space"/>
    <property type="evidence" value="ECO:0000318"/>
    <property type="project" value="GO_Central"/>
</dbReference>
<dbReference type="eggNOG" id="KOG4160">
    <property type="taxonomic scope" value="Eukaryota"/>
</dbReference>
<dbReference type="KEGG" id="hro:HELRODRAFT_184815"/>
<dbReference type="InterPro" id="IPR017943">
    <property type="entry name" value="Bactericidal_perm-incr_a/b_dom"/>
</dbReference>
<gene>
    <name evidence="7" type="primary">20209865</name>
    <name evidence="6" type="ORF">HELRODRAFT_184815</name>
</gene>
<dbReference type="PANTHER" id="PTHR10504:SF131">
    <property type="entry name" value="BPI2 DOMAIN-CONTAINING PROTEIN"/>
    <property type="match status" value="1"/>
</dbReference>
<accession>T1FM16</accession>
<dbReference type="EnsemblMetazoa" id="HelroT184815">
    <property type="protein sequence ID" value="HelroP184815"/>
    <property type="gene ID" value="HelroG184815"/>
</dbReference>
<comment type="similarity">
    <text evidence="1">Belongs to the BPI/LBP/Plunc superfamily. BPI/LBP family.</text>
</comment>